<organism evidence="2 3">
    <name type="scientific">Chryseosolibacter histidini</name>
    <dbReference type="NCBI Taxonomy" id="2782349"/>
    <lineage>
        <taxon>Bacteria</taxon>
        <taxon>Pseudomonadati</taxon>
        <taxon>Bacteroidota</taxon>
        <taxon>Cytophagia</taxon>
        <taxon>Cytophagales</taxon>
        <taxon>Chryseotaleaceae</taxon>
        <taxon>Chryseosolibacter</taxon>
    </lineage>
</organism>
<keyword evidence="1" id="KW-1133">Transmembrane helix</keyword>
<keyword evidence="1" id="KW-0812">Transmembrane</keyword>
<proteinExistence type="predicted"/>
<evidence type="ECO:0000256" key="1">
    <source>
        <dbReference type="SAM" id="Phobius"/>
    </source>
</evidence>
<reference evidence="2 3" key="1">
    <citation type="submission" date="2021-05" db="EMBL/GenBank/DDBJ databases">
        <title>A Polyphasic approach of four new species of the genus Ohtaekwangia: Ohtaekwangia histidinii sp. nov., Ohtaekwangia cretensis sp. nov., Ohtaekwangia indiensis sp. nov., Ohtaekwangia reichenbachii sp. nov. from diverse environment.</title>
        <authorList>
            <person name="Octaviana S."/>
        </authorList>
    </citation>
    <scope>NUCLEOTIDE SEQUENCE [LARGE SCALE GENOMIC DNA]</scope>
    <source>
        <strain evidence="2 3">PWU4</strain>
    </source>
</reference>
<comment type="caution">
    <text evidence="2">The sequence shown here is derived from an EMBL/GenBank/DDBJ whole genome shotgun (WGS) entry which is preliminary data.</text>
</comment>
<dbReference type="Proteomes" id="UP001319200">
    <property type="component" value="Unassembled WGS sequence"/>
</dbReference>
<evidence type="ECO:0000313" key="2">
    <source>
        <dbReference type="EMBL" id="MBT1701336.1"/>
    </source>
</evidence>
<gene>
    <name evidence="2" type="ORF">KK083_30870</name>
</gene>
<name>A0AAP2DRT6_9BACT</name>
<keyword evidence="3" id="KW-1185">Reference proteome</keyword>
<dbReference type="NCBIfam" id="NF038404">
    <property type="entry name" value="perm_prefix_2"/>
    <property type="match status" value="1"/>
</dbReference>
<evidence type="ECO:0000313" key="3">
    <source>
        <dbReference type="Proteomes" id="UP001319200"/>
    </source>
</evidence>
<sequence>MIVDPPKWADGFLRWYCHPELLEDIQGDLYELYCYRLQRYGRRYADVKFVWEVLMLCRFSLLKNPFERKKQVPLALEQEGASPPSLNVWHMPTWNDILFETRNKDYGAYVIRNAYGGNMLLGFSVVLLLWIVIFAWWWIKFKH</sequence>
<feature type="transmembrane region" description="Helical" evidence="1">
    <location>
        <begin position="119"/>
        <end position="139"/>
    </location>
</feature>
<dbReference type="AlphaFoldDB" id="A0AAP2DRT6"/>
<accession>A0AAP2DRT6</accession>
<dbReference type="RefSeq" id="WP_254170018.1">
    <property type="nucleotide sequence ID" value="NZ_JAHESF010000066.1"/>
</dbReference>
<dbReference type="EMBL" id="JAHESF010000066">
    <property type="protein sequence ID" value="MBT1701336.1"/>
    <property type="molecule type" value="Genomic_DNA"/>
</dbReference>
<keyword evidence="1" id="KW-0472">Membrane</keyword>
<protein>
    <submittedName>
        <fullName evidence="2">Uncharacterized protein</fullName>
    </submittedName>
</protein>
<dbReference type="InterPro" id="IPR047699">
    <property type="entry name" value="Permease_put_prefix"/>
</dbReference>